<dbReference type="PANTHER" id="PTHR42831">
    <property type="entry name" value="FE-S PROTEIN MATURATION AUXILIARY FACTOR YITW"/>
    <property type="match status" value="1"/>
</dbReference>
<reference evidence="2" key="1">
    <citation type="submission" date="2006-10" db="EMBL/GenBank/DDBJ databases">
        <title>Complete sequence of Solibacter usitatus Ellin6076.</title>
        <authorList>
            <consortium name="US DOE Joint Genome Institute"/>
            <person name="Copeland A."/>
            <person name="Lucas S."/>
            <person name="Lapidus A."/>
            <person name="Barry K."/>
            <person name="Detter J.C."/>
            <person name="Glavina del Rio T."/>
            <person name="Hammon N."/>
            <person name="Israni S."/>
            <person name="Dalin E."/>
            <person name="Tice H."/>
            <person name="Pitluck S."/>
            <person name="Thompson L.S."/>
            <person name="Brettin T."/>
            <person name="Bruce D."/>
            <person name="Han C."/>
            <person name="Tapia R."/>
            <person name="Gilna P."/>
            <person name="Schmutz J."/>
            <person name="Larimer F."/>
            <person name="Land M."/>
            <person name="Hauser L."/>
            <person name="Kyrpides N."/>
            <person name="Mikhailova N."/>
            <person name="Janssen P.H."/>
            <person name="Kuske C.R."/>
            <person name="Richardson P."/>
        </authorList>
    </citation>
    <scope>NUCLEOTIDE SEQUENCE</scope>
    <source>
        <strain evidence="2">Ellin6076</strain>
    </source>
</reference>
<dbReference type="KEGG" id="sus:Acid_7704"/>
<dbReference type="SUPFAM" id="SSF117916">
    <property type="entry name" value="Fe-S cluster assembly (FSCA) domain-like"/>
    <property type="match status" value="1"/>
</dbReference>
<gene>
    <name evidence="2" type="ordered locus">Acid_7704</name>
</gene>
<proteinExistence type="predicted"/>
<dbReference type="PANTHER" id="PTHR42831:SF1">
    <property type="entry name" value="FE-S PROTEIN MATURATION AUXILIARY FACTOR YITW"/>
    <property type="match status" value="1"/>
</dbReference>
<dbReference type="InParanoid" id="Q01P17"/>
<dbReference type="OrthoDB" id="9805360at2"/>
<dbReference type="InterPro" id="IPR034904">
    <property type="entry name" value="FSCA_dom_sf"/>
</dbReference>
<organism evidence="2">
    <name type="scientific">Solibacter usitatus (strain Ellin6076)</name>
    <dbReference type="NCBI Taxonomy" id="234267"/>
    <lineage>
        <taxon>Bacteria</taxon>
        <taxon>Pseudomonadati</taxon>
        <taxon>Acidobacteriota</taxon>
        <taxon>Terriglobia</taxon>
        <taxon>Bryobacterales</taxon>
        <taxon>Solibacteraceae</taxon>
        <taxon>Candidatus Solibacter</taxon>
    </lineage>
</organism>
<dbReference type="InterPro" id="IPR014291">
    <property type="entry name" value="SUF_FeS_clus_asmbl-assoc"/>
</dbReference>
<accession>Q01P17</accession>
<dbReference type="eggNOG" id="COG2151">
    <property type="taxonomic scope" value="Bacteria"/>
</dbReference>
<sequence length="110" mass="11934">MTVKDQIFAALKKVYDPEMPVNIVELGLIYGIEVDDAGQVDVRMTLTAPNCPVAGSLPAEAERAIRSVPGVTGVKLELTFDPPWTKARMSEAAKLACGIEDIIPIARLRR</sequence>
<feature type="domain" description="MIP18 family-like" evidence="1">
    <location>
        <begin position="4"/>
        <end position="75"/>
    </location>
</feature>
<name>Q01P17_SOLUE</name>
<dbReference type="InterPro" id="IPR002744">
    <property type="entry name" value="MIP18-like"/>
</dbReference>
<protein>
    <recommendedName>
        <fullName evidence="1">MIP18 family-like domain-containing protein</fullName>
    </recommendedName>
</protein>
<dbReference type="EMBL" id="CP000473">
    <property type="protein sequence ID" value="ABJ88603.1"/>
    <property type="molecule type" value="Genomic_DNA"/>
</dbReference>
<dbReference type="STRING" id="234267.Acid_7704"/>
<dbReference type="AlphaFoldDB" id="Q01P17"/>
<dbReference type="InterPro" id="IPR052339">
    <property type="entry name" value="Fe-S_Maturation_MIP18"/>
</dbReference>
<dbReference type="Gene3D" id="3.30.300.130">
    <property type="entry name" value="Fe-S cluster assembly (FSCA)"/>
    <property type="match status" value="1"/>
</dbReference>
<dbReference type="HOGENOM" id="CLU_091588_2_0_0"/>
<evidence type="ECO:0000259" key="1">
    <source>
        <dbReference type="Pfam" id="PF01883"/>
    </source>
</evidence>
<evidence type="ECO:0000313" key="2">
    <source>
        <dbReference type="EMBL" id="ABJ88603.1"/>
    </source>
</evidence>
<dbReference type="NCBIfam" id="TIGR02945">
    <property type="entry name" value="SUF_assoc"/>
    <property type="match status" value="1"/>
</dbReference>
<dbReference type="Pfam" id="PF01883">
    <property type="entry name" value="FeS_assembly_P"/>
    <property type="match status" value="1"/>
</dbReference>